<dbReference type="HOGENOM" id="CLU_246722_0_0_1"/>
<dbReference type="Gene3D" id="3.90.1300.10">
    <property type="entry name" value="Amidase signature (AS) domain"/>
    <property type="match status" value="1"/>
</dbReference>
<accession>R1E7F8</accession>
<dbReference type="KEGG" id="npa:UCRNP2_9639"/>
<evidence type="ECO:0000256" key="1">
    <source>
        <dbReference type="ARBA" id="ARBA00009199"/>
    </source>
</evidence>
<dbReference type="InterPro" id="IPR032710">
    <property type="entry name" value="NTF2-like_dom_sf"/>
</dbReference>
<evidence type="ECO:0000313" key="7">
    <source>
        <dbReference type="Proteomes" id="UP000013521"/>
    </source>
</evidence>
<dbReference type="PANTHER" id="PTHR11102:SF147">
    <property type="entry name" value="SEL1L ADAPTOR SUBUNIT OF ERAD E3 UBIQUITIN LIGASE"/>
    <property type="match status" value="1"/>
</dbReference>
<dbReference type="SUPFAM" id="SSF81901">
    <property type="entry name" value="HCP-like"/>
    <property type="match status" value="3"/>
</dbReference>
<dbReference type="GO" id="GO:0016874">
    <property type="term" value="F:ligase activity"/>
    <property type="evidence" value="ECO:0007669"/>
    <property type="project" value="UniProtKB-KW"/>
</dbReference>
<dbReference type="InterPro" id="IPR009959">
    <property type="entry name" value="Cyclase_SnoaL-like"/>
</dbReference>
<keyword evidence="6" id="KW-0436">Ligase</keyword>
<dbReference type="PROSITE" id="PS00571">
    <property type="entry name" value="AMIDASES"/>
    <property type="match status" value="1"/>
</dbReference>
<dbReference type="InterPro" id="IPR011990">
    <property type="entry name" value="TPR-like_helical_dom_sf"/>
</dbReference>
<dbReference type="Proteomes" id="UP000013521">
    <property type="component" value="Unassembled WGS sequence"/>
</dbReference>
<dbReference type="SUPFAM" id="SSF54427">
    <property type="entry name" value="NTF2-like"/>
    <property type="match status" value="1"/>
</dbReference>
<dbReference type="InterPro" id="IPR020556">
    <property type="entry name" value="Amidase_CS"/>
</dbReference>
<keyword evidence="4" id="KW-0732">Signal</keyword>
<dbReference type="InterPro" id="IPR006597">
    <property type="entry name" value="Sel1-like"/>
</dbReference>
<dbReference type="GO" id="GO:0030638">
    <property type="term" value="P:polyketide metabolic process"/>
    <property type="evidence" value="ECO:0007669"/>
    <property type="project" value="InterPro"/>
</dbReference>
<dbReference type="SMART" id="SM00671">
    <property type="entry name" value="SEL1"/>
    <property type="match status" value="10"/>
</dbReference>
<name>R1E7F8_BOTPV</name>
<evidence type="ECO:0000313" key="6">
    <source>
        <dbReference type="EMBL" id="EOD43673.1"/>
    </source>
</evidence>
<dbReference type="InterPro" id="IPR036928">
    <property type="entry name" value="AS_sf"/>
</dbReference>
<dbReference type="eggNOG" id="KOG1550">
    <property type="taxonomic scope" value="Eukaryota"/>
</dbReference>
<feature type="domain" description="Amidase" evidence="5">
    <location>
        <begin position="1088"/>
        <end position="1507"/>
    </location>
</feature>
<gene>
    <name evidence="6" type="ORF">UCRNP2_9639</name>
</gene>
<sequence length="1543" mass="167806">MNPRSPRLWPLLLLVLLVAALVSARSHAHEDRPASPHDDHHLHRQQVLADASWHKESQGSAARGASEFDQATALLRKIRPSSSRLTTLTKPTGVLGSTAYYAKELFFLLFMTGPPQRELLSADDQPKKLSQPLAEATKLLETAAAEKNPDAIYLLAEMNFHGNYTHPRDYSEAFRRYQELAALNGNATAQHMLGLMYATGVGGAVEKDQAKAMLYHTFAAENGDIRSQMTIAYRHHTGVATPRDCEEAVYWYKQVADRAVEYMRSGPPGGHIMIKEAYRIADDVGGVYGEGASVSSAGPNAKIGGAASDTHASFDDVLEYLDLMSRKGDLKATFSLGKLHYDGSRELKRDLKAAKSYFLEVARVYWSKDGRENKDIPPGAERLAAKAAGYLGRMFLRGEGIEQSFPIAKTWFQRGVKHADSLSQFSLGIMYLEGLGVEADPLRAADYFAAAADQDLSAAQVRLGALFLDQGDVSTATKYFDLAARNGHFEAFYYLAELANQGVGRDKSCGMAVTYYKIVSEKAESVVSPIREANEAYEAGDLEDALISYMMAAEQGFEAGQANVAYLLDQSRPRLSLDKFLPIAKRKVKLVGDAALALIYWTRSAKQSNIDSMVKMGDYYLDGLGTPDGSDQEKAAACYQAAAETMQSAQAFWNLGWMHENGVGLDQDFHLAKRFYDQALETNREAYLPVRLALLKLRARSWWNTATHGKINSIQDDPEPSKPRSLTEWLTAFLEADVAAYYENMEVDDWEDGTGFGDEYYDEIDESIIDTLVILGLAGILAFLVYYRNQAAERARRLREQQQQLQQQQAQGEIPKRCINGTKIASEDLATKYRRYIGQCNRHKTDDLSEFLHDRMTVNGKPRSRIEMQKRLAANIAAASDYTYRIDKLLVNGNDVAVRNIIIATPTADLFGVKPTGKQVEIPQHVFYKFEEGKIRDIWVMFFNYPDPKAVDLPYKSPDAPKNPVVRGLPLYYGASLISSVGFVQNHLWNNTGFNRLRGRPELDDVAPRYDPTVVPIASTSTNLASEDASAAAADQTPRLPPATANGRFHSIHDYHDAYKTGRTTPTAVVEALLPLIRRDVPKPTPHATAWVELREDLILSAAAASTARYAAGKPLGVLDGVPVSVKDEVDLAGYHKRIGTLRDFSHGGRAETSFCVAQWEAAGAVVVGKLTMHELGLDTTNNNPNANHGTPLNPHNPHYYTGGSSGGSGYAVGAGLLPFALGADGGGSIRIPANYCGVYGLKPSHGRVSGRPTPSLAASTGVLGPLAANVADLEVAYRVMATPDALHASSALFAAPSSSTAGAATSSSPSRPKTIGICKPWFSRADPAVRDAVQRCVDHLASTRGYAVVDVALPLLSEGQSAHALTILAEIASGFPDVAGLTPANKVLISVGSRAGAVDLLQAQKVRALLMQHLAALHRRHPGLVVVTPTTPNAGWHIAGGPGDLKYGVSDGNMSIRSMEYVWMANFTGCPALSAPVGYADPVEGEGKIPIGLMGMGEWGSEDALLAFGYDVEEYLNTGLEGGRRRPDAWVDVLKLATEGSK</sequence>
<dbReference type="Gene3D" id="1.25.40.10">
    <property type="entry name" value="Tetratricopeptide repeat domain"/>
    <property type="match status" value="3"/>
</dbReference>
<dbReference type="InterPro" id="IPR023631">
    <property type="entry name" value="Amidase_dom"/>
</dbReference>
<dbReference type="SUPFAM" id="SSF75304">
    <property type="entry name" value="Amidase signature (AS) enzymes"/>
    <property type="match status" value="1"/>
</dbReference>
<dbReference type="EMBL" id="KB916807">
    <property type="protein sequence ID" value="EOD43673.1"/>
    <property type="molecule type" value="Genomic_DNA"/>
</dbReference>
<evidence type="ECO:0000259" key="5">
    <source>
        <dbReference type="Pfam" id="PF01425"/>
    </source>
</evidence>
<dbReference type="GO" id="GO:0036503">
    <property type="term" value="P:ERAD pathway"/>
    <property type="evidence" value="ECO:0007669"/>
    <property type="project" value="TreeGrafter"/>
</dbReference>
<evidence type="ECO:0000256" key="2">
    <source>
        <dbReference type="ARBA" id="ARBA00038101"/>
    </source>
</evidence>
<feature type="chain" id="PRO_5004358710" evidence="4">
    <location>
        <begin position="25"/>
        <end position="1543"/>
    </location>
</feature>
<feature type="region of interest" description="Disordered" evidence="3">
    <location>
        <begin position="1028"/>
        <end position="1047"/>
    </location>
</feature>
<dbReference type="GO" id="GO:0005789">
    <property type="term" value="C:endoplasmic reticulum membrane"/>
    <property type="evidence" value="ECO:0007669"/>
    <property type="project" value="TreeGrafter"/>
</dbReference>
<dbReference type="Pfam" id="PF08238">
    <property type="entry name" value="Sel1"/>
    <property type="match status" value="9"/>
</dbReference>
<comment type="similarity">
    <text evidence="2">Belongs to the sel-1 family.</text>
</comment>
<dbReference type="STRING" id="1287680.R1E7F8"/>
<comment type="similarity">
    <text evidence="1">Belongs to the amidase family.</text>
</comment>
<dbReference type="Pfam" id="PF07366">
    <property type="entry name" value="SnoaL"/>
    <property type="match status" value="1"/>
</dbReference>
<dbReference type="PANTHER" id="PTHR11102">
    <property type="entry name" value="SEL-1-LIKE PROTEIN"/>
    <property type="match status" value="1"/>
</dbReference>
<evidence type="ECO:0000256" key="4">
    <source>
        <dbReference type="SAM" id="SignalP"/>
    </source>
</evidence>
<feature type="signal peptide" evidence="4">
    <location>
        <begin position="1"/>
        <end position="24"/>
    </location>
</feature>
<evidence type="ECO:0000256" key="3">
    <source>
        <dbReference type="SAM" id="MobiDB-lite"/>
    </source>
</evidence>
<dbReference type="Gene3D" id="3.10.450.50">
    <property type="match status" value="1"/>
</dbReference>
<proteinExistence type="inferred from homology"/>
<reference evidence="7" key="1">
    <citation type="journal article" date="2013" name="Genome Announc.">
        <title>Draft genome sequence of Neofusicoccum parvum isolate UCR-NP2, a fungal vascular pathogen associated with grapevine cankers.</title>
        <authorList>
            <person name="Blanco-Ulate B."/>
            <person name="Rolshausen P."/>
            <person name="Cantu D."/>
        </authorList>
    </citation>
    <scope>NUCLEOTIDE SEQUENCE [LARGE SCALE GENOMIC DNA]</scope>
    <source>
        <strain evidence="7">UCR-NP2</strain>
    </source>
</reference>
<dbReference type="InterPro" id="IPR050767">
    <property type="entry name" value="Sel1_AlgK"/>
</dbReference>
<protein>
    <submittedName>
        <fullName evidence="6">Putative ubiquitin-protein ligase sel1 protein</fullName>
    </submittedName>
</protein>
<dbReference type="Pfam" id="PF01425">
    <property type="entry name" value="Amidase"/>
    <property type="match status" value="1"/>
</dbReference>
<dbReference type="eggNOG" id="KOG1211">
    <property type="taxonomic scope" value="Eukaryota"/>
</dbReference>
<dbReference type="OrthoDB" id="27934at2759"/>
<organism evidence="6 7">
    <name type="scientific">Botryosphaeria parva (strain UCR-NP2)</name>
    <name type="common">Grapevine canker fungus</name>
    <name type="synonym">Neofusicoccum parvum</name>
    <dbReference type="NCBI Taxonomy" id="1287680"/>
    <lineage>
        <taxon>Eukaryota</taxon>
        <taxon>Fungi</taxon>
        <taxon>Dikarya</taxon>
        <taxon>Ascomycota</taxon>
        <taxon>Pezizomycotina</taxon>
        <taxon>Dothideomycetes</taxon>
        <taxon>Dothideomycetes incertae sedis</taxon>
        <taxon>Botryosphaeriales</taxon>
        <taxon>Botryosphaeriaceae</taxon>
        <taxon>Neofusicoccum</taxon>
    </lineage>
</organism>